<dbReference type="InterPro" id="IPR050790">
    <property type="entry name" value="ExbB/TolQ_transport"/>
</dbReference>
<feature type="transmembrane region" description="Helical" evidence="9">
    <location>
        <begin position="12"/>
        <end position="30"/>
    </location>
</feature>
<reference evidence="11 12" key="1">
    <citation type="journal article" date="2015" name="Microbiome">
        <title>Genomic resolution of linkages in carbon, nitrogen, and sulfur cycling among widespread estuary sediment bacteria.</title>
        <authorList>
            <person name="Baker B.J."/>
            <person name="Lazar C.S."/>
            <person name="Teske A.P."/>
            <person name="Dick G.J."/>
        </authorList>
    </citation>
    <scope>NUCLEOTIDE SEQUENCE [LARGE SCALE GENOMIC DNA]</scope>
    <source>
        <strain evidence="11">DG_56</strain>
    </source>
</reference>
<evidence type="ECO:0000256" key="3">
    <source>
        <dbReference type="ARBA" id="ARBA00022475"/>
    </source>
</evidence>
<comment type="similarity">
    <text evidence="8">Belongs to the exbB/tolQ family.</text>
</comment>
<dbReference type="GO" id="GO:0017038">
    <property type="term" value="P:protein import"/>
    <property type="evidence" value="ECO:0007669"/>
    <property type="project" value="TreeGrafter"/>
</dbReference>
<evidence type="ECO:0000313" key="12">
    <source>
        <dbReference type="Proteomes" id="UP000052020"/>
    </source>
</evidence>
<evidence type="ECO:0000256" key="4">
    <source>
        <dbReference type="ARBA" id="ARBA00022692"/>
    </source>
</evidence>
<dbReference type="InterPro" id="IPR002898">
    <property type="entry name" value="MotA_ExbB_proton_chnl"/>
</dbReference>
<sequence length="215" mass="23093">MLEFVRLLSKGGPVMVPLLACSLISLAVIIERAIVFRRAGAGTESLMRVIRQRYRQGDGREALAACERTPGPVAAVLASGLREASHNGHMVDAMEEQALAELPHLTRRLVALDTIVTIAPLLGLLGTVWGMINSFHVLARSGVSRPSGITAGIAEALIATATGLVIAIFTLVAYNYFQDKVKQITGEIEMRSTQLSNLVSRRSEEPARAPAAQRV</sequence>
<dbReference type="GO" id="GO:0005886">
    <property type="term" value="C:plasma membrane"/>
    <property type="evidence" value="ECO:0007669"/>
    <property type="project" value="UniProtKB-SubCell"/>
</dbReference>
<evidence type="ECO:0000256" key="8">
    <source>
        <dbReference type="RuleBase" id="RU004057"/>
    </source>
</evidence>
<keyword evidence="7 9" id="KW-0472">Membrane</keyword>
<dbReference type="Proteomes" id="UP000052020">
    <property type="component" value="Unassembled WGS sequence"/>
</dbReference>
<evidence type="ECO:0000256" key="7">
    <source>
        <dbReference type="ARBA" id="ARBA00023136"/>
    </source>
</evidence>
<evidence type="ECO:0000256" key="5">
    <source>
        <dbReference type="ARBA" id="ARBA00022927"/>
    </source>
</evidence>
<keyword evidence="2 8" id="KW-0813">Transport</keyword>
<keyword evidence="6 9" id="KW-1133">Transmembrane helix</keyword>
<dbReference type="PANTHER" id="PTHR30625">
    <property type="entry name" value="PROTEIN TOLQ"/>
    <property type="match status" value="1"/>
</dbReference>
<name>A0A0S7XNX9_9BACT</name>
<evidence type="ECO:0000256" key="9">
    <source>
        <dbReference type="SAM" id="Phobius"/>
    </source>
</evidence>
<evidence type="ECO:0000256" key="1">
    <source>
        <dbReference type="ARBA" id="ARBA00004651"/>
    </source>
</evidence>
<dbReference type="EMBL" id="LIZY01000037">
    <property type="protein sequence ID" value="KPJ64205.1"/>
    <property type="molecule type" value="Genomic_DNA"/>
</dbReference>
<dbReference type="Pfam" id="PF01618">
    <property type="entry name" value="MotA_ExbB"/>
    <property type="match status" value="1"/>
</dbReference>
<dbReference type="PANTHER" id="PTHR30625:SF15">
    <property type="entry name" value="BIOPOLYMER TRANSPORT PROTEIN EXBB"/>
    <property type="match status" value="1"/>
</dbReference>
<feature type="transmembrane region" description="Helical" evidence="9">
    <location>
        <begin position="109"/>
        <end position="132"/>
    </location>
</feature>
<comment type="caution">
    <text evidence="11">The sequence shown here is derived from an EMBL/GenBank/DDBJ whole genome shotgun (WGS) entry which is preliminary data.</text>
</comment>
<gene>
    <name evidence="11" type="ORF">AMK68_02125</name>
</gene>
<keyword evidence="3" id="KW-1003">Cell membrane</keyword>
<comment type="subcellular location">
    <subcellularLocation>
        <location evidence="1">Cell membrane</location>
        <topology evidence="1">Multi-pass membrane protein</topology>
    </subcellularLocation>
    <subcellularLocation>
        <location evidence="8">Membrane</location>
        <topology evidence="8">Multi-pass membrane protein</topology>
    </subcellularLocation>
</comment>
<dbReference type="AlphaFoldDB" id="A0A0S7XNX9"/>
<evidence type="ECO:0000256" key="2">
    <source>
        <dbReference type="ARBA" id="ARBA00022448"/>
    </source>
</evidence>
<evidence type="ECO:0000256" key="6">
    <source>
        <dbReference type="ARBA" id="ARBA00022989"/>
    </source>
</evidence>
<keyword evidence="4 9" id="KW-0812">Transmembrane</keyword>
<feature type="domain" description="MotA/TolQ/ExbB proton channel" evidence="10">
    <location>
        <begin position="72"/>
        <end position="190"/>
    </location>
</feature>
<accession>A0A0S7XNX9</accession>
<evidence type="ECO:0000313" key="11">
    <source>
        <dbReference type="EMBL" id="KPJ64205.1"/>
    </source>
</evidence>
<proteinExistence type="inferred from homology"/>
<evidence type="ECO:0000259" key="10">
    <source>
        <dbReference type="Pfam" id="PF01618"/>
    </source>
</evidence>
<organism evidence="11 12">
    <name type="scientific">candidate division KD3-62 bacterium DG_56</name>
    <dbReference type="NCBI Taxonomy" id="1704032"/>
    <lineage>
        <taxon>Bacteria</taxon>
        <taxon>candidate division KD3-62</taxon>
    </lineage>
</organism>
<feature type="transmembrane region" description="Helical" evidence="9">
    <location>
        <begin position="152"/>
        <end position="174"/>
    </location>
</feature>
<keyword evidence="5 8" id="KW-0653">Protein transport</keyword>
<protein>
    <recommendedName>
        <fullName evidence="10">MotA/TolQ/ExbB proton channel domain-containing protein</fullName>
    </recommendedName>
</protein>